<reference evidence="5 6" key="1">
    <citation type="journal article" date="2024" name="bioRxiv">
        <title>A reference genome for Trichogramma kaykai: A tiny desert-dwelling parasitoid wasp with competing sex-ratio distorters.</title>
        <authorList>
            <person name="Culotta J."/>
            <person name="Lindsey A.R."/>
        </authorList>
    </citation>
    <scope>NUCLEOTIDE SEQUENCE [LARGE SCALE GENOMIC DNA]</scope>
    <source>
        <strain evidence="5 6">KSX58</strain>
    </source>
</reference>
<evidence type="ECO:0000256" key="3">
    <source>
        <dbReference type="ARBA" id="ARBA00023186"/>
    </source>
</evidence>
<name>A0ABD2VWX9_9HYME</name>
<dbReference type="Gene3D" id="1.10.287.370">
    <property type="match status" value="1"/>
</dbReference>
<accession>A0ABD2VWX9</accession>
<evidence type="ECO:0000313" key="5">
    <source>
        <dbReference type="EMBL" id="KAL3385020.1"/>
    </source>
</evidence>
<organism evidence="5 6">
    <name type="scientific">Trichogramma kaykai</name>
    <dbReference type="NCBI Taxonomy" id="54128"/>
    <lineage>
        <taxon>Eukaryota</taxon>
        <taxon>Metazoa</taxon>
        <taxon>Ecdysozoa</taxon>
        <taxon>Arthropoda</taxon>
        <taxon>Hexapoda</taxon>
        <taxon>Insecta</taxon>
        <taxon>Pterygota</taxon>
        <taxon>Neoptera</taxon>
        <taxon>Endopterygota</taxon>
        <taxon>Hymenoptera</taxon>
        <taxon>Apocrita</taxon>
        <taxon>Proctotrupomorpha</taxon>
        <taxon>Chalcidoidea</taxon>
        <taxon>Trichogrammatidae</taxon>
        <taxon>Trichogramma</taxon>
    </lineage>
</organism>
<comment type="caution">
    <text evidence="5">The sequence shown here is derived from an EMBL/GenBank/DDBJ whole genome shotgun (WGS) entry which is preliminary data.</text>
</comment>
<dbReference type="CDD" id="cd23164">
    <property type="entry name" value="Prefoldin_1"/>
    <property type="match status" value="1"/>
</dbReference>
<evidence type="ECO:0000256" key="2">
    <source>
        <dbReference type="ARBA" id="ARBA00011695"/>
    </source>
</evidence>
<sequence>MAKIPDEELKKAFSELHNKVLSTRQRLKVADMQIENINRHNLRVSLTRSELKQLPENTKTYESVGRMFLLQDMNTIMEDLDKRTKLADGKIKALNNQKTYLQKDLKESEDNIREMVQKRQKQDS</sequence>
<evidence type="ECO:0000256" key="1">
    <source>
        <dbReference type="ARBA" id="ARBA00008045"/>
    </source>
</evidence>
<evidence type="ECO:0000313" key="6">
    <source>
        <dbReference type="Proteomes" id="UP001627154"/>
    </source>
</evidence>
<dbReference type="InterPro" id="IPR009053">
    <property type="entry name" value="Prefoldin"/>
</dbReference>
<keyword evidence="6" id="KW-1185">Reference proteome</keyword>
<dbReference type="InterPro" id="IPR002777">
    <property type="entry name" value="PFD_beta-like"/>
</dbReference>
<dbReference type="EMBL" id="JBJJXI010000166">
    <property type="protein sequence ID" value="KAL3385020.1"/>
    <property type="molecule type" value="Genomic_DNA"/>
</dbReference>
<dbReference type="PANTHER" id="PTHR20903:SF0">
    <property type="entry name" value="PREFOLDIN SUBUNIT 1"/>
    <property type="match status" value="1"/>
</dbReference>
<proteinExistence type="inferred from homology"/>
<dbReference type="SUPFAM" id="SSF46579">
    <property type="entry name" value="Prefoldin"/>
    <property type="match status" value="1"/>
</dbReference>
<comment type="subunit">
    <text evidence="2">Heterohexamer of two PFD-alpha type and four PFD-beta type subunits.</text>
</comment>
<dbReference type="PANTHER" id="PTHR20903">
    <property type="entry name" value="PREFOLDIN SUBUNIT 1-RELATED"/>
    <property type="match status" value="1"/>
</dbReference>
<dbReference type="Proteomes" id="UP001627154">
    <property type="component" value="Unassembled WGS sequence"/>
</dbReference>
<dbReference type="Pfam" id="PF01920">
    <property type="entry name" value="Prefoldin_2"/>
    <property type="match status" value="1"/>
</dbReference>
<gene>
    <name evidence="5" type="ORF">TKK_019412</name>
</gene>
<evidence type="ECO:0008006" key="7">
    <source>
        <dbReference type="Google" id="ProtNLM"/>
    </source>
</evidence>
<comment type="similarity">
    <text evidence="1">Belongs to the prefoldin subunit beta family.</text>
</comment>
<keyword evidence="3" id="KW-0143">Chaperone</keyword>
<dbReference type="AlphaFoldDB" id="A0ABD2VWX9"/>
<feature type="region of interest" description="Disordered" evidence="4">
    <location>
        <begin position="105"/>
        <end position="124"/>
    </location>
</feature>
<evidence type="ECO:0000256" key="4">
    <source>
        <dbReference type="SAM" id="MobiDB-lite"/>
    </source>
</evidence>
<protein>
    <recommendedName>
        <fullName evidence="7">Prefoldin subunit 1</fullName>
    </recommendedName>
</protein>